<dbReference type="SUPFAM" id="SSF48403">
    <property type="entry name" value="Ankyrin repeat"/>
    <property type="match status" value="1"/>
</dbReference>
<dbReference type="Pfam" id="PF12796">
    <property type="entry name" value="Ank_2"/>
    <property type="match status" value="4"/>
</dbReference>
<evidence type="ECO:0000256" key="2">
    <source>
        <dbReference type="ARBA" id="ARBA00023043"/>
    </source>
</evidence>
<dbReference type="PROSITE" id="PS50088">
    <property type="entry name" value="ANK_REPEAT"/>
    <property type="match status" value="2"/>
</dbReference>
<comment type="caution">
    <text evidence="5">The sequence shown here is derived from an EMBL/GenBank/DDBJ whole genome shotgun (WGS) entry which is preliminary data.</text>
</comment>
<accession>A0A8H8CFG4</accession>
<protein>
    <recommendedName>
        <fullName evidence="4">Nephrocystin 3-like N-terminal domain-containing protein</fullName>
    </recommendedName>
</protein>
<dbReference type="PROSITE" id="PS50297">
    <property type="entry name" value="ANK_REP_REGION"/>
    <property type="match status" value="2"/>
</dbReference>
<dbReference type="Gene3D" id="1.25.40.20">
    <property type="entry name" value="Ankyrin repeat-containing domain"/>
    <property type="match status" value="3"/>
</dbReference>
<dbReference type="PANTHER" id="PTHR24173:SF74">
    <property type="entry name" value="ANKYRIN REPEAT DOMAIN-CONTAINING PROTEIN 16"/>
    <property type="match status" value="1"/>
</dbReference>
<gene>
    <name evidence="5" type="ORF">JR316_012368</name>
</gene>
<feature type="domain" description="Nephrocystin 3-like N-terminal" evidence="4">
    <location>
        <begin position="4"/>
        <end position="103"/>
    </location>
</feature>
<dbReference type="Pfam" id="PF00023">
    <property type="entry name" value="Ank"/>
    <property type="match status" value="1"/>
</dbReference>
<reference evidence="5" key="1">
    <citation type="submission" date="2021-02" db="EMBL/GenBank/DDBJ databases">
        <title>Psilocybe cubensis genome.</title>
        <authorList>
            <person name="Mckernan K.J."/>
            <person name="Crawford S."/>
            <person name="Trippe A."/>
            <person name="Kane L.T."/>
            <person name="Mclaughlin S."/>
        </authorList>
    </citation>
    <scope>NUCLEOTIDE SEQUENCE [LARGE SCALE GENOMIC DNA]</scope>
    <source>
        <strain evidence="5">MGC-MH-2018</strain>
    </source>
</reference>
<dbReference type="Pfam" id="PF24883">
    <property type="entry name" value="NPHP3_N"/>
    <property type="match status" value="1"/>
</dbReference>
<keyword evidence="1" id="KW-0677">Repeat</keyword>
<dbReference type="SMART" id="SM00248">
    <property type="entry name" value="ANK"/>
    <property type="match status" value="9"/>
</dbReference>
<dbReference type="InterPro" id="IPR056884">
    <property type="entry name" value="NPHP3-like_N"/>
</dbReference>
<proteinExistence type="predicted"/>
<organism evidence="5">
    <name type="scientific">Psilocybe cubensis</name>
    <name type="common">Psychedelic mushroom</name>
    <name type="synonym">Stropharia cubensis</name>
    <dbReference type="NCBI Taxonomy" id="181762"/>
    <lineage>
        <taxon>Eukaryota</taxon>
        <taxon>Fungi</taxon>
        <taxon>Dikarya</taxon>
        <taxon>Basidiomycota</taxon>
        <taxon>Agaricomycotina</taxon>
        <taxon>Agaricomycetes</taxon>
        <taxon>Agaricomycetidae</taxon>
        <taxon>Agaricales</taxon>
        <taxon>Agaricineae</taxon>
        <taxon>Strophariaceae</taxon>
        <taxon>Psilocybe</taxon>
    </lineage>
</organism>
<evidence type="ECO:0000256" key="1">
    <source>
        <dbReference type="ARBA" id="ARBA00022737"/>
    </source>
</evidence>
<dbReference type="InterPro" id="IPR036770">
    <property type="entry name" value="Ankyrin_rpt-contain_sf"/>
</dbReference>
<name>A0A8H8CFG4_PSICU</name>
<feature type="repeat" description="ANK" evidence="3">
    <location>
        <begin position="720"/>
        <end position="741"/>
    </location>
</feature>
<evidence type="ECO:0000259" key="4">
    <source>
        <dbReference type="Pfam" id="PF24883"/>
    </source>
</evidence>
<dbReference type="AlphaFoldDB" id="A0A8H8CFG4"/>
<keyword evidence="2 3" id="KW-0040">ANK repeat</keyword>
<dbReference type="EMBL" id="JAFIQS010000017">
    <property type="protein sequence ID" value="KAG5162980.1"/>
    <property type="molecule type" value="Genomic_DNA"/>
</dbReference>
<dbReference type="InterPro" id="IPR002110">
    <property type="entry name" value="Ankyrin_rpt"/>
</dbReference>
<evidence type="ECO:0000256" key="3">
    <source>
        <dbReference type="PROSITE-ProRule" id="PRU00023"/>
    </source>
</evidence>
<sequence>MYCRHNEPRTVSQYLASLIAQMFKNYTGVSLIEKQVLKLYNVHKTQQSHPSKSQLVAILSTILLPFQNVRVVLDGLDELPDREQMDLVSILRGLTVSLFFTSRIMGFEVFGFPQDIIHMTIGDQNLGDIRLFLQKTIPQTTSVARILRRNEGFLEEICNKILNISGGMFLLAALRSQSLQGYTTMTSLSNSLDGLSDDIQSMYYSLMDRIDAQKGDYPSFVKRAMTWIVHAPRPLTIAELEHALAIQEGSHSFNERNIPAQDMLTHHPVGLLKSSQEVELWSFSDWPQKLMPAPHTFIANCCISYLTAFRFTTLDKLSYAAFDALVKSQDAPLLEYAYKNWPAHIGECNEESYPTETLHEFVLQTPNYPLLDSRIGFSWINPSHVIAYYGLRVPFFWDSCCNSRTVKKHTALTLAALKGHTTIVESLLACKDIDINAQTNSGDTALTLACKEGHKSVVNMLLLRKDINALILTRKINPNAQDSRGATALMHASHMGHVGAVHALLACSNIDVSATDMAGRTALLYSCLKDHTGTACALIRAPGIDVNSQDDNGHTALLLAATKNSFQVLKALLSIPGLNPNLRDRNGLTALFVAMLRGHNNIVKALLPMSHIKADVPSLQGVTALVRATVEGYVPIVDGLLSSQNKHWEHAEGVTPLMLASSAGHTEVVKHLLTVPGIDVDLGNQPRYTLTIPTGESNDNPIMDSFLTGMDLKQTCFDCSGITALNFAAYHGHIDVLKLLLAVPGINGNSQDCWGFTPLILASDMGFDVVARLLSVPEIRVNTQNGSISIEFILVSCSPTFTYFQVGFTVLCRFPDFNCETSPTRFGLHK</sequence>
<feature type="repeat" description="ANK" evidence="3">
    <location>
        <begin position="652"/>
        <end position="685"/>
    </location>
</feature>
<dbReference type="PANTHER" id="PTHR24173">
    <property type="entry name" value="ANKYRIN REPEAT CONTAINING"/>
    <property type="match status" value="1"/>
</dbReference>
<evidence type="ECO:0000313" key="5">
    <source>
        <dbReference type="EMBL" id="KAG5162980.1"/>
    </source>
</evidence>